<evidence type="ECO:0000313" key="1">
    <source>
        <dbReference type="EMBL" id="MPC87305.1"/>
    </source>
</evidence>
<comment type="caution">
    <text evidence="1">The sequence shown here is derived from an EMBL/GenBank/DDBJ whole genome shotgun (WGS) entry which is preliminary data.</text>
</comment>
<sequence>MLLTDRSVLIGYRACNVITVTSRVKAANHEAAFAFPLAEKVTILRALLSHLVFLFSANVKERERTYAKERKKIGQYQGQEKDFIKLHGTTISINILPAVSPMTL</sequence>
<organism evidence="1 2">
    <name type="scientific">Portunus trituberculatus</name>
    <name type="common">Swimming crab</name>
    <name type="synonym">Neptunus trituberculatus</name>
    <dbReference type="NCBI Taxonomy" id="210409"/>
    <lineage>
        <taxon>Eukaryota</taxon>
        <taxon>Metazoa</taxon>
        <taxon>Ecdysozoa</taxon>
        <taxon>Arthropoda</taxon>
        <taxon>Crustacea</taxon>
        <taxon>Multicrustacea</taxon>
        <taxon>Malacostraca</taxon>
        <taxon>Eumalacostraca</taxon>
        <taxon>Eucarida</taxon>
        <taxon>Decapoda</taxon>
        <taxon>Pleocyemata</taxon>
        <taxon>Brachyura</taxon>
        <taxon>Eubrachyura</taxon>
        <taxon>Portunoidea</taxon>
        <taxon>Portunidae</taxon>
        <taxon>Portuninae</taxon>
        <taxon>Portunus</taxon>
    </lineage>
</organism>
<reference evidence="1 2" key="1">
    <citation type="submission" date="2019-05" db="EMBL/GenBank/DDBJ databases">
        <title>Another draft genome of Portunus trituberculatus and its Hox gene families provides insights of decapod evolution.</title>
        <authorList>
            <person name="Jeong J.-H."/>
            <person name="Song I."/>
            <person name="Kim S."/>
            <person name="Choi T."/>
            <person name="Kim D."/>
            <person name="Ryu S."/>
            <person name="Kim W."/>
        </authorList>
    </citation>
    <scope>NUCLEOTIDE SEQUENCE [LARGE SCALE GENOMIC DNA]</scope>
    <source>
        <tissue evidence="1">Muscle</tissue>
    </source>
</reference>
<proteinExistence type="predicted"/>
<dbReference type="Proteomes" id="UP000324222">
    <property type="component" value="Unassembled WGS sequence"/>
</dbReference>
<dbReference type="EMBL" id="VSRR010074084">
    <property type="protein sequence ID" value="MPC87305.1"/>
    <property type="molecule type" value="Genomic_DNA"/>
</dbReference>
<name>A0A5B7IXQ8_PORTR</name>
<gene>
    <name evidence="1" type="ORF">E2C01_082163</name>
</gene>
<dbReference type="AlphaFoldDB" id="A0A5B7IXQ8"/>
<keyword evidence="2" id="KW-1185">Reference proteome</keyword>
<accession>A0A5B7IXQ8</accession>
<evidence type="ECO:0000313" key="2">
    <source>
        <dbReference type="Proteomes" id="UP000324222"/>
    </source>
</evidence>
<protein>
    <submittedName>
        <fullName evidence="1">Uncharacterized protein</fullName>
    </submittedName>
</protein>